<dbReference type="SUPFAM" id="SSF56112">
    <property type="entry name" value="Protein kinase-like (PK-like)"/>
    <property type="match status" value="1"/>
</dbReference>
<evidence type="ECO:0000256" key="1">
    <source>
        <dbReference type="SAM" id="Coils"/>
    </source>
</evidence>
<evidence type="ECO:0000256" key="2">
    <source>
        <dbReference type="SAM" id="MobiDB-lite"/>
    </source>
</evidence>
<dbReference type="EMBL" id="JAPFFF010000040">
    <property type="protein sequence ID" value="KAK8841644.1"/>
    <property type="molecule type" value="Genomic_DNA"/>
</dbReference>
<feature type="domain" description="Protein kinase" evidence="3">
    <location>
        <begin position="1"/>
        <end position="230"/>
    </location>
</feature>
<dbReference type="InterPro" id="IPR045269">
    <property type="entry name" value="Atg1-like"/>
</dbReference>
<name>A0ABR2H5Z5_9EUKA</name>
<evidence type="ECO:0000313" key="5">
    <source>
        <dbReference type="Proteomes" id="UP001470230"/>
    </source>
</evidence>
<organism evidence="4 5">
    <name type="scientific">Tritrichomonas musculus</name>
    <dbReference type="NCBI Taxonomy" id="1915356"/>
    <lineage>
        <taxon>Eukaryota</taxon>
        <taxon>Metamonada</taxon>
        <taxon>Parabasalia</taxon>
        <taxon>Tritrichomonadida</taxon>
        <taxon>Tritrichomonadidae</taxon>
        <taxon>Tritrichomonas</taxon>
    </lineage>
</organism>
<evidence type="ECO:0000259" key="3">
    <source>
        <dbReference type="PROSITE" id="PS50011"/>
    </source>
</evidence>
<dbReference type="PROSITE" id="PS50011">
    <property type="entry name" value="PROTEIN_KINASE_DOM"/>
    <property type="match status" value="1"/>
</dbReference>
<dbReference type="PROSITE" id="PS00108">
    <property type="entry name" value="PROTEIN_KINASE_ST"/>
    <property type="match status" value="1"/>
</dbReference>
<feature type="coiled-coil region" evidence="1">
    <location>
        <begin position="265"/>
        <end position="299"/>
    </location>
</feature>
<evidence type="ECO:0000313" key="4">
    <source>
        <dbReference type="EMBL" id="KAK8841644.1"/>
    </source>
</evidence>
<dbReference type="Proteomes" id="UP001470230">
    <property type="component" value="Unassembled WGS sequence"/>
</dbReference>
<dbReference type="Pfam" id="PF00069">
    <property type="entry name" value="Pkinase"/>
    <property type="match status" value="1"/>
</dbReference>
<accession>A0ABR2H5Z5</accession>
<dbReference type="InterPro" id="IPR000719">
    <property type="entry name" value="Prot_kinase_dom"/>
</dbReference>
<feature type="region of interest" description="Disordered" evidence="2">
    <location>
        <begin position="299"/>
        <end position="387"/>
    </location>
</feature>
<dbReference type="InterPro" id="IPR011009">
    <property type="entry name" value="Kinase-like_dom_sf"/>
</dbReference>
<comment type="caution">
    <text evidence="4">The sequence shown here is derived from an EMBL/GenBank/DDBJ whole genome shotgun (WGS) entry which is preliminary data.</text>
</comment>
<proteinExistence type="predicted"/>
<dbReference type="SMART" id="SM00220">
    <property type="entry name" value="S_TKc"/>
    <property type="match status" value="1"/>
</dbReference>
<dbReference type="PANTHER" id="PTHR24348">
    <property type="entry name" value="SERINE/THREONINE-PROTEIN KINASE UNC-51-RELATED"/>
    <property type="match status" value="1"/>
</dbReference>
<reference evidence="4 5" key="1">
    <citation type="submission" date="2024-04" db="EMBL/GenBank/DDBJ databases">
        <title>Tritrichomonas musculus Genome.</title>
        <authorList>
            <person name="Alves-Ferreira E."/>
            <person name="Grigg M."/>
            <person name="Lorenzi H."/>
            <person name="Galac M."/>
        </authorList>
    </citation>
    <scope>NUCLEOTIDE SEQUENCE [LARGE SCALE GENOMIC DNA]</scope>
    <source>
        <strain evidence="4 5">EAF2021</strain>
    </source>
</reference>
<dbReference type="InterPro" id="IPR001245">
    <property type="entry name" value="Ser-Thr/Tyr_kinase_cat_dom"/>
</dbReference>
<sequence>MVNREIGFMIQFQHPTIIKFIGYSLKDVFNENNATIFMKYCKKGSLNDYIKKIRANNANGQYNNTIGQIILVGIARGMMYLHQQQIVHRDLKPGNVLLDNQLHPHITDFGLSKVTLHDRMMDPSQPYGTFFYLAPEGIESDQYNKKADVYSFGIILYEIVTKRVPYPMATPSNIINILNKISKENFRPSFNVLVKPSIKSLIESCWARDPDERPTFEEIFKKLAYNQSEFKIDVYNNENEPEQEDFYMEGVDIQKVREYADFINNPELAMAKKKYQDEIERLQSENSRLRQQCTALFSETHNPATDNSASSSSKDTDNSASSSSKNTDNSASSSSKDTDNSASSSSKDTDNSASSSSKDTDNSASSSSKDTENSASSSSKDTDSPSEIIRLLNLPDEFIDQKFSRNWNNCLPNKQSMRGGKPYYLPVGFVGIGLHVENFVEDWCVAYKGVKIRSIPSILRDGFKLPSQLLGDRTGKLPLNIQLYGVSNFADAIFVSPSHVYASLSGMNIIDPAPEKRTEKNILISLLQVRVRPNSFSEFPNTTMYEPDDPHYNNNELEWRITNPKDVVPYRVLIRKTSQSEIHQLLKRRVNE</sequence>
<gene>
    <name evidence="4" type="ORF">M9Y10_026584</name>
</gene>
<dbReference type="Gene3D" id="1.10.510.10">
    <property type="entry name" value="Transferase(Phosphotransferase) domain 1"/>
    <property type="match status" value="1"/>
</dbReference>
<feature type="compositionally biased region" description="Low complexity" evidence="2">
    <location>
        <begin position="304"/>
        <end position="379"/>
    </location>
</feature>
<dbReference type="PRINTS" id="PR00109">
    <property type="entry name" value="TYRKINASE"/>
</dbReference>
<keyword evidence="5" id="KW-1185">Reference proteome</keyword>
<dbReference type="InterPro" id="IPR008271">
    <property type="entry name" value="Ser/Thr_kinase_AS"/>
</dbReference>
<protein>
    <recommendedName>
        <fullName evidence="3">Protein kinase domain-containing protein</fullName>
    </recommendedName>
</protein>
<keyword evidence="1" id="KW-0175">Coiled coil</keyword>